<feature type="region of interest" description="Disordered" evidence="1">
    <location>
        <begin position="1"/>
        <end position="59"/>
    </location>
</feature>
<feature type="compositionally biased region" description="Pro residues" evidence="1">
    <location>
        <begin position="17"/>
        <end position="30"/>
    </location>
</feature>
<reference evidence="2 3" key="1">
    <citation type="submission" date="2019-05" db="EMBL/GenBank/DDBJ databases">
        <title>Another draft genome of Portunus trituberculatus and its Hox gene families provides insights of decapod evolution.</title>
        <authorList>
            <person name="Jeong J.-H."/>
            <person name="Song I."/>
            <person name="Kim S."/>
            <person name="Choi T."/>
            <person name="Kim D."/>
            <person name="Ryu S."/>
            <person name="Kim W."/>
        </authorList>
    </citation>
    <scope>NUCLEOTIDE SEQUENCE [LARGE SCALE GENOMIC DNA]</scope>
    <source>
        <tissue evidence="2">Muscle</tissue>
    </source>
</reference>
<keyword evidence="3" id="KW-1185">Reference proteome</keyword>
<proteinExistence type="predicted"/>
<feature type="compositionally biased region" description="Basic and acidic residues" evidence="1">
    <location>
        <begin position="46"/>
        <end position="59"/>
    </location>
</feature>
<comment type="caution">
    <text evidence="2">The sequence shown here is derived from an EMBL/GenBank/DDBJ whole genome shotgun (WGS) entry which is preliminary data.</text>
</comment>
<organism evidence="2 3">
    <name type="scientific">Portunus trituberculatus</name>
    <name type="common">Swimming crab</name>
    <name type="synonym">Neptunus trituberculatus</name>
    <dbReference type="NCBI Taxonomy" id="210409"/>
    <lineage>
        <taxon>Eukaryota</taxon>
        <taxon>Metazoa</taxon>
        <taxon>Ecdysozoa</taxon>
        <taxon>Arthropoda</taxon>
        <taxon>Crustacea</taxon>
        <taxon>Multicrustacea</taxon>
        <taxon>Malacostraca</taxon>
        <taxon>Eumalacostraca</taxon>
        <taxon>Eucarida</taxon>
        <taxon>Decapoda</taxon>
        <taxon>Pleocyemata</taxon>
        <taxon>Brachyura</taxon>
        <taxon>Eubrachyura</taxon>
        <taxon>Portunoidea</taxon>
        <taxon>Portunidae</taxon>
        <taxon>Portuninae</taxon>
        <taxon>Portunus</taxon>
    </lineage>
</organism>
<dbReference type="AlphaFoldDB" id="A0A5B7H0Q0"/>
<accession>A0A5B7H0Q0</accession>
<feature type="compositionally biased region" description="Basic and acidic residues" evidence="1">
    <location>
        <begin position="1"/>
        <end position="14"/>
    </location>
</feature>
<name>A0A5B7H0Q0_PORTR</name>
<gene>
    <name evidence="2" type="ORF">E2C01_058759</name>
</gene>
<dbReference type="Proteomes" id="UP000324222">
    <property type="component" value="Unassembled WGS sequence"/>
</dbReference>
<evidence type="ECO:0000313" key="3">
    <source>
        <dbReference type="Proteomes" id="UP000324222"/>
    </source>
</evidence>
<evidence type="ECO:0000256" key="1">
    <source>
        <dbReference type="SAM" id="MobiDB-lite"/>
    </source>
</evidence>
<dbReference type="EMBL" id="VSRR010022358">
    <property type="protein sequence ID" value="MPC64642.1"/>
    <property type="molecule type" value="Genomic_DNA"/>
</dbReference>
<protein>
    <submittedName>
        <fullName evidence="2">Uncharacterized protein</fullName>
    </submittedName>
</protein>
<sequence length="189" mass="20196">MKSGERCGECHPMERLPIPPVPPLGPPAPYRQPSGTPGRPQAVTPRHGDRPGVNNKDEPLRLAGSGIMVPCCGVLTVRVSIVLDEADGAVGGQLQEAVGVLAVQLVTKFVVVTEIPSDVGRRAAGLPGHHAGVRRRDPGGVRGPSHQGRQHLPVQRWRCCLARRRRGAVRPGDPGCLAFQVMPVPRRVM</sequence>
<evidence type="ECO:0000313" key="2">
    <source>
        <dbReference type="EMBL" id="MPC64642.1"/>
    </source>
</evidence>
<feature type="region of interest" description="Disordered" evidence="1">
    <location>
        <begin position="123"/>
        <end position="148"/>
    </location>
</feature>